<dbReference type="Proteomes" id="UP001390339">
    <property type="component" value="Unassembled WGS sequence"/>
</dbReference>
<name>A0ABR2HZ97_9PEZI</name>
<organism evidence="1 2">
    <name type="scientific">Apiospora arundinis</name>
    <dbReference type="NCBI Taxonomy" id="335852"/>
    <lineage>
        <taxon>Eukaryota</taxon>
        <taxon>Fungi</taxon>
        <taxon>Dikarya</taxon>
        <taxon>Ascomycota</taxon>
        <taxon>Pezizomycotina</taxon>
        <taxon>Sordariomycetes</taxon>
        <taxon>Xylariomycetidae</taxon>
        <taxon>Amphisphaeriales</taxon>
        <taxon>Apiosporaceae</taxon>
        <taxon>Apiospora</taxon>
    </lineage>
</organism>
<reference evidence="1 2" key="1">
    <citation type="journal article" date="2024" name="IMA Fungus">
        <title>Apiospora arundinis, a panoply of carbohydrate-active enzymes and secondary metabolites.</title>
        <authorList>
            <person name="Sorensen T."/>
            <person name="Petersen C."/>
            <person name="Muurmann A.T."/>
            <person name="Christiansen J.V."/>
            <person name="Brundto M.L."/>
            <person name="Overgaard C.K."/>
            <person name="Boysen A.T."/>
            <person name="Wollenberg R.D."/>
            <person name="Larsen T.O."/>
            <person name="Sorensen J.L."/>
            <person name="Nielsen K.L."/>
            <person name="Sondergaard T.E."/>
        </authorList>
    </citation>
    <scope>NUCLEOTIDE SEQUENCE [LARGE SCALE GENOMIC DNA]</scope>
    <source>
        <strain evidence="1 2">AAU 773</strain>
    </source>
</reference>
<evidence type="ECO:0000313" key="2">
    <source>
        <dbReference type="Proteomes" id="UP001390339"/>
    </source>
</evidence>
<keyword evidence="2" id="KW-1185">Reference proteome</keyword>
<dbReference type="EMBL" id="JAPCWZ010000007">
    <property type="protein sequence ID" value="KAK8855405.1"/>
    <property type="molecule type" value="Genomic_DNA"/>
</dbReference>
<proteinExistence type="predicted"/>
<evidence type="ECO:0000313" key="1">
    <source>
        <dbReference type="EMBL" id="KAK8855405.1"/>
    </source>
</evidence>
<gene>
    <name evidence="1" type="ORF">PGQ11_011317</name>
</gene>
<sequence>MQWIQGWLGHILISSTANLPHTKGEDARPAIVTPLPNALHFQRGVQNKRVRDIEFQIPISAHKDNPSQPDFTEVRRAW</sequence>
<accession>A0ABR2HZ97</accession>
<comment type="caution">
    <text evidence="1">The sequence shown here is derived from an EMBL/GenBank/DDBJ whole genome shotgun (WGS) entry which is preliminary data.</text>
</comment>
<protein>
    <submittedName>
        <fullName evidence="1">FAD-binding domain-containing protein</fullName>
    </submittedName>
</protein>